<reference evidence="2 3" key="1">
    <citation type="journal article" date="2023" name="Sci. Data">
        <title>Genome assembly of the Korean intertidal mud-creeper Batillaria attramentaria.</title>
        <authorList>
            <person name="Patra A.K."/>
            <person name="Ho P.T."/>
            <person name="Jun S."/>
            <person name="Lee S.J."/>
            <person name="Kim Y."/>
            <person name="Won Y.J."/>
        </authorList>
    </citation>
    <scope>NUCLEOTIDE SEQUENCE [LARGE SCALE GENOMIC DNA]</scope>
    <source>
        <strain evidence="2">Wonlab-2016</strain>
    </source>
</reference>
<dbReference type="EMBL" id="JACVVK020000040">
    <property type="protein sequence ID" value="KAK7499925.1"/>
    <property type="molecule type" value="Genomic_DNA"/>
</dbReference>
<protein>
    <submittedName>
        <fullName evidence="2">Uncharacterized protein</fullName>
    </submittedName>
</protein>
<name>A0ABD0LK76_9CAEN</name>
<feature type="transmembrane region" description="Helical" evidence="1">
    <location>
        <begin position="174"/>
        <end position="195"/>
    </location>
</feature>
<feature type="transmembrane region" description="Helical" evidence="1">
    <location>
        <begin position="49"/>
        <end position="74"/>
    </location>
</feature>
<keyword evidence="1" id="KW-0812">Transmembrane</keyword>
<evidence type="ECO:0000313" key="2">
    <source>
        <dbReference type="EMBL" id="KAK7499925.1"/>
    </source>
</evidence>
<feature type="transmembrane region" description="Helical" evidence="1">
    <location>
        <begin position="95"/>
        <end position="113"/>
    </location>
</feature>
<dbReference type="AlphaFoldDB" id="A0ABD0LK76"/>
<dbReference type="PANTHER" id="PTHR31735">
    <property type="entry name" value="VACUOLAR MEMBRANE PROTEIN YPL162C"/>
    <property type="match status" value="1"/>
</dbReference>
<dbReference type="Proteomes" id="UP001519460">
    <property type="component" value="Unassembled WGS sequence"/>
</dbReference>
<feature type="transmembrane region" description="Helical" evidence="1">
    <location>
        <begin position="215"/>
        <end position="234"/>
    </location>
</feature>
<dbReference type="Pfam" id="PF12400">
    <property type="entry name" value="STIMATE"/>
    <property type="match status" value="1"/>
</dbReference>
<evidence type="ECO:0000256" key="1">
    <source>
        <dbReference type="SAM" id="Phobius"/>
    </source>
</evidence>
<organism evidence="2 3">
    <name type="scientific">Batillaria attramentaria</name>
    <dbReference type="NCBI Taxonomy" id="370345"/>
    <lineage>
        <taxon>Eukaryota</taxon>
        <taxon>Metazoa</taxon>
        <taxon>Spiralia</taxon>
        <taxon>Lophotrochozoa</taxon>
        <taxon>Mollusca</taxon>
        <taxon>Gastropoda</taxon>
        <taxon>Caenogastropoda</taxon>
        <taxon>Sorbeoconcha</taxon>
        <taxon>Cerithioidea</taxon>
        <taxon>Batillariidae</taxon>
        <taxon>Batillaria</taxon>
    </lineage>
</organism>
<gene>
    <name evidence="2" type="ORF">BaRGS_00008773</name>
</gene>
<evidence type="ECO:0000313" key="3">
    <source>
        <dbReference type="Proteomes" id="UP001519460"/>
    </source>
</evidence>
<dbReference type="PANTHER" id="PTHR31735:SF1">
    <property type="entry name" value="VACUOLAR MEMBRANE PROTEIN YPL162C"/>
    <property type="match status" value="1"/>
</dbReference>
<feature type="transmembrane region" description="Helical" evidence="1">
    <location>
        <begin position="119"/>
        <end position="139"/>
    </location>
</feature>
<keyword evidence="1" id="KW-1133">Transmembrane helix</keyword>
<comment type="caution">
    <text evidence="2">The sequence shown here is derived from an EMBL/GenBank/DDBJ whole genome shotgun (WGS) entry which is preliminary data.</text>
</comment>
<sequence length="240" mass="27025">MASLLNHMDAAKDDNIQNVHRLMNYDTNSSAAVVQNDGKEELHCSPGDLLGAFGLFVQGLLAFLAFTCLIVKRYCEPKHSRRPWKIWFFDTSKQAFGAAVIHFANVFLADMFQGDPCTWYFISFLLDSTLGLLVIYLGLKLTQIVAHRYGCKSLYFGEYGEPPKCNAWVGQTGLYIIVMIAEKVLMTFLTLFSFWAEVRKFIMSPIKSPLLELSLVMFVVPLVVNVSTSSQGVLKSWVAR</sequence>
<accession>A0ABD0LK76</accession>
<dbReference type="InterPro" id="IPR022127">
    <property type="entry name" value="STIMATE/YPL162C"/>
</dbReference>
<keyword evidence="1" id="KW-0472">Membrane</keyword>
<proteinExistence type="predicted"/>
<keyword evidence="3" id="KW-1185">Reference proteome</keyword>